<evidence type="ECO:0000256" key="1">
    <source>
        <dbReference type="ARBA" id="ARBA00004651"/>
    </source>
</evidence>
<feature type="transmembrane region" description="Helical" evidence="6">
    <location>
        <begin position="282"/>
        <end position="304"/>
    </location>
</feature>
<reference evidence="9 10" key="1">
    <citation type="submission" date="2018-11" db="EMBL/GenBank/DDBJ databases">
        <authorList>
            <person name="Ye M.-Q."/>
            <person name="Du Z.-J."/>
        </authorList>
    </citation>
    <scope>NUCLEOTIDE SEQUENCE [LARGE SCALE GENOMIC DNA]</scope>
    <source>
        <strain evidence="9 10">U0105</strain>
    </source>
</reference>
<evidence type="ECO:0000256" key="3">
    <source>
        <dbReference type="ARBA" id="ARBA00022692"/>
    </source>
</evidence>
<dbReference type="InterPro" id="IPR025857">
    <property type="entry name" value="MacB_PCD"/>
</dbReference>
<dbReference type="Pfam" id="PF12704">
    <property type="entry name" value="MacB_PCD"/>
    <property type="match status" value="1"/>
</dbReference>
<evidence type="ECO:0000259" key="8">
    <source>
        <dbReference type="Pfam" id="PF12704"/>
    </source>
</evidence>
<dbReference type="Proteomes" id="UP000275281">
    <property type="component" value="Unassembled WGS sequence"/>
</dbReference>
<feature type="transmembrane region" description="Helical" evidence="6">
    <location>
        <begin position="324"/>
        <end position="353"/>
    </location>
</feature>
<evidence type="ECO:0000313" key="10">
    <source>
        <dbReference type="Proteomes" id="UP000275281"/>
    </source>
</evidence>
<keyword evidence="4 6" id="KW-1133">Transmembrane helix</keyword>
<accession>A0A3N5XY79</accession>
<evidence type="ECO:0000256" key="5">
    <source>
        <dbReference type="ARBA" id="ARBA00023136"/>
    </source>
</evidence>
<feature type="domain" description="ABC3 transporter permease C-terminal" evidence="7">
    <location>
        <begin position="284"/>
        <end position="402"/>
    </location>
</feature>
<dbReference type="InterPro" id="IPR003838">
    <property type="entry name" value="ABC3_permease_C"/>
</dbReference>
<dbReference type="OrthoDB" id="9784014at2"/>
<name>A0A3N5XY79_9ALTE</name>
<evidence type="ECO:0000256" key="2">
    <source>
        <dbReference type="ARBA" id="ARBA00022475"/>
    </source>
</evidence>
<keyword evidence="10" id="KW-1185">Reference proteome</keyword>
<keyword evidence="5 6" id="KW-0472">Membrane</keyword>
<evidence type="ECO:0000256" key="4">
    <source>
        <dbReference type="ARBA" id="ARBA00022989"/>
    </source>
</evidence>
<feature type="transmembrane region" description="Helical" evidence="6">
    <location>
        <begin position="373"/>
        <end position="397"/>
    </location>
</feature>
<dbReference type="Pfam" id="PF02687">
    <property type="entry name" value="FtsX"/>
    <property type="match status" value="1"/>
</dbReference>
<dbReference type="InterPro" id="IPR051125">
    <property type="entry name" value="ABC-4/HrtB_transporter"/>
</dbReference>
<proteinExistence type="predicted"/>
<dbReference type="EMBL" id="RPOK01000004">
    <property type="protein sequence ID" value="RPJ65872.1"/>
    <property type="molecule type" value="Genomic_DNA"/>
</dbReference>
<sequence length="410" mass="44877">MKRILAWKSLVSRKKTVILTCLSLIVSISVLMTVEHLRAQAKDSFNRTISGTDLIVGAPSGELNLLLYTVFRMGSPTNNIQFDSLDMLNKQKSVSWTIPLSLGDSHKGYRVLGTNQDYFEHFKYGDKRSLSFSEGEHFDDLFDVVIGAEVAKALNYSLGDKLVIAHGIGSTSFQNHDNAPFTVAGILQPTGTPVDKTVHVSLEAIEAIHLAPAQLTRLIEQGRMDLLKPKNITGVLVGLENKFATFSLQRMINNYPDDRLMAVLPGVAMTQMWSLMESVENLLMVISLLVLLASLFGLMTMLLASMNERSVEIAVLRTLGASPLTVLLLIVYEALLITALSVVAAYALVSLALVSLSDWLAQQYGLFLSSNLYSMNVLILVGFIFIAALVAAIVPAIEAYRKALQVQLSA</sequence>
<protein>
    <submittedName>
        <fullName evidence="9">FtsX-like permease family protein</fullName>
    </submittedName>
</protein>
<evidence type="ECO:0000313" key="9">
    <source>
        <dbReference type="EMBL" id="RPJ65872.1"/>
    </source>
</evidence>
<comment type="subcellular location">
    <subcellularLocation>
        <location evidence="1">Cell membrane</location>
        <topology evidence="1">Multi-pass membrane protein</topology>
    </subcellularLocation>
</comment>
<dbReference type="GO" id="GO:0005886">
    <property type="term" value="C:plasma membrane"/>
    <property type="evidence" value="ECO:0007669"/>
    <property type="project" value="UniProtKB-SubCell"/>
</dbReference>
<dbReference type="AlphaFoldDB" id="A0A3N5XY79"/>
<evidence type="ECO:0000256" key="6">
    <source>
        <dbReference type="SAM" id="Phobius"/>
    </source>
</evidence>
<keyword evidence="2" id="KW-1003">Cell membrane</keyword>
<evidence type="ECO:0000259" key="7">
    <source>
        <dbReference type="Pfam" id="PF02687"/>
    </source>
</evidence>
<feature type="domain" description="MacB-like periplasmic core" evidence="8">
    <location>
        <begin position="18"/>
        <end position="205"/>
    </location>
</feature>
<keyword evidence="3 6" id="KW-0812">Transmembrane</keyword>
<dbReference type="PANTHER" id="PTHR43738">
    <property type="entry name" value="ABC TRANSPORTER, MEMBRANE PROTEIN"/>
    <property type="match status" value="1"/>
</dbReference>
<organism evidence="9 10">
    <name type="scientific">Alteromonas sediminis</name>
    <dbReference type="NCBI Taxonomy" id="2259342"/>
    <lineage>
        <taxon>Bacteria</taxon>
        <taxon>Pseudomonadati</taxon>
        <taxon>Pseudomonadota</taxon>
        <taxon>Gammaproteobacteria</taxon>
        <taxon>Alteromonadales</taxon>
        <taxon>Alteromonadaceae</taxon>
        <taxon>Alteromonas/Salinimonas group</taxon>
        <taxon>Alteromonas</taxon>
    </lineage>
</organism>
<dbReference type="PANTHER" id="PTHR43738:SF2">
    <property type="entry name" value="ABC TRANSPORTER PERMEASE"/>
    <property type="match status" value="1"/>
</dbReference>
<gene>
    <name evidence="9" type="ORF">DRW07_13760</name>
</gene>
<comment type="caution">
    <text evidence="9">The sequence shown here is derived from an EMBL/GenBank/DDBJ whole genome shotgun (WGS) entry which is preliminary data.</text>
</comment>
<dbReference type="RefSeq" id="WP_124028503.1">
    <property type="nucleotide sequence ID" value="NZ_JBHRSN010000007.1"/>
</dbReference>